<evidence type="ECO:0000313" key="9">
    <source>
        <dbReference type="EMBL" id="EGB11264.1"/>
    </source>
</evidence>
<dbReference type="SUPFAM" id="SSF51445">
    <property type="entry name" value="(Trans)glycosidases"/>
    <property type="match status" value="1"/>
</dbReference>
<dbReference type="InterPro" id="IPR001547">
    <property type="entry name" value="Glyco_hydro_5"/>
</dbReference>
<feature type="chain" id="PRO_5003261247" evidence="7">
    <location>
        <begin position="22"/>
        <end position="675"/>
    </location>
</feature>
<dbReference type="OMA" id="SVAKWSI"/>
<dbReference type="KEGG" id="aaf:AURANDRAFT_52451"/>
<dbReference type="GO" id="GO:0005576">
    <property type="term" value="C:extracellular region"/>
    <property type="evidence" value="ECO:0007669"/>
    <property type="project" value="TreeGrafter"/>
</dbReference>
<name>F0Y0S1_AURAN</name>
<dbReference type="InterPro" id="IPR050386">
    <property type="entry name" value="Glycosyl_hydrolase_5"/>
</dbReference>
<accession>F0Y0S1</accession>
<sequence>MLNSRSGSVTKLLLLLTTATAFEYDGFAPLHDSKTCASDAHLNPWNEKLVGVNLGSLFVLEPWITPSLFYQFLGGKSTTTAMDTHSFCEVLGGDEANAQLRRHWDHWVTDDVVARLAATGVNSLRLPVGDYQFAPYGPYKTCFKGSLKRVDAVLDMAHRHNLSVLLDVHAVRGSQNGFDNGGETVGLAWTSTVRDLGTDAITFEHWPRRSAAWMGNWNKHTGLYDSIDYANLNFTLDVLGRIADRYADHPAVLGIEPVNEPWNWSPLDILKDFYWRGYLTIKRRAPKWRYVIHDSFRFTADAWGGFMRGCPDIAIDTHIYQAWMDPGPRLKFYVDACQQKAKIAELERAFGPVIVGEWSLATDNCAMWLNGFNDNLPGYPKLPCKYVPCAEPYMGKGQPRAPPDRSKPLQGPFGTGVSGPIYGQCPNPQFDDTDAVMTALASKKLLAFKEVAHGFYFWNFRNELEPSWSWLAARDAGWLAALDDSRALLEACASEDAGADVYACVAKNDLPDQTYRDGMAYCVGYDEAAVASFKALHNDTLRDRATEVFAAYWGAHFATGATCDFGGAAKLVLRPEGAGAPPATPPPALRVAPPRPALPRVIAAVAVCSLALCAAALFSSLVSQVVSRRSSFRGGVGETSFSELRRAADGDDDGPPGLVVEDKAAGGGSRYVFQG</sequence>
<dbReference type="InterPro" id="IPR012946">
    <property type="entry name" value="X8"/>
</dbReference>
<feature type="transmembrane region" description="Helical" evidence="6">
    <location>
        <begin position="601"/>
        <end position="623"/>
    </location>
</feature>
<protein>
    <submittedName>
        <fullName evidence="9">Uncharacterized protein BGL1</fullName>
    </submittedName>
</protein>
<feature type="domain" description="X8" evidence="8">
    <location>
        <begin position="502"/>
        <end position="581"/>
    </location>
</feature>
<dbReference type="InterPro" id="IPR017853">
    <property type="entry name" value="GH"/>
</dbReference>
<evidence type="ECO:0000256" key="3">
    <source>
        <dbReference type="ARBA" id="ARBA00022801"/>
    </source>
</evidence>
<keyword evidence="4" id="KW-0326">Glycosidase</keyword>
<dbReference type="Proteomes" id="UP000002729">
    <property type="component" value="Unassembled WGS sequence"/>
</dbReference>
<dbReference type="GO" id="GO:0009251">
    <property type="term" value="P:glucan catabolic process"/>
    <property type="evidence" value="ECO:0007669"/>
    <property type="project" value="TreeGrafter"/>
</dbReference>
<dbReference type="PANTHER" id="PTHR31297:SF38">
    <property type="entry name" value="X8 DOMAIN-CONTAINING PROTEIN"/>
    <property type="match status" value="1"/>
</dbReference>
<evidence type="ECO:0000256" key="1">
    <source>
        <dbReference type="ARBA" id="ARBA00005641"/>
    </source>
</evidence>
<dbReference type="SMART" id="SM00768">
    <property type="entry name" value="X8"/>
    <property type="match status" value="1"/>
</dbReference>
<dbReference type="EMBL" id="GL833122">
    <property type="protein sequence ID" value="EGB11264.1"/>
    <property type="molecule type" value="Genomic_DNA"/>
</dbReference>
<keyword evidence="6" id="KW-1133">Transmembrane helix</keyword>
<evidence type="ECO:0000256" key="6">
    <source>
        <dbReference type="SAM" id="Phobius"/>
    </source>
</evidence>
<keyword evidence="6" id="KW-0472">Membrane</keyword>
<dbReference type="GO" id="GO:0008422">
    <property type="term" value="F:beta-glucosidase activity"/>
    <property type="evidence" value="ECO:0007669"/>
    <property type="project" value="TreeGrafter"/>
</dbReference>
<keyword evidence="2 7" id="KW-0732">Signal</keyword>
<keyword evidence="10" id="KW-1185">Reference proteome</keyword>
<dbReference type="GeneID" id="20222196"/>
<dbReference type="PANTHER" id="PTHR31297">
    <property type="entry name" value="GLUCAN ENDO-1,6-BETA-GLUCOSIDASE B"/>
    <property type="match status" value="1"/>
</dbReference>
<evidence type="ECO:0000259" key="8">
    <source>
        <dbReference type="SMART" id="SM00768"/>
    </source>
</evidence>
<keyword evidence="6" id="KW-0812">Transmembrane</keyword>
<organism evidence="10">
    <name type="scientific">Aureococcus anophagefferens</name>
    <name type="common">Harmful bloom alga</name>
    <dbReference type="NCBI Taxonomy" id="44056"/>
    <lineage>
        <taxon>Eukaryota</taxon>
        <taxon>Sar</taxon>
        <taxon>Stramenopiles</taxon>
        <taxon>Ochrophyta</taxon>
        <taxon>Pelagophyceae</taxon>
        <taxon>Pelagomonadales</taxon>
        <taxon>Pelagomonadaceae</taxon>
        <taxon>Aureococcus</taxon>
    </lineage>
</organism>
<gene>
    <name evidence="9" type="primary">BGL1</name>
    <name evidence="9" type="ORF">AURANDRAFT_52451</name>
</gene>
<comment type="similarity">
    <text evidence="1">Belongs to the glycosyl hydrolase 5 (cellulase A) family.</text>
</comment>
<dbReference type="Pfam" id="PF00150">
    <property type="entry name" value="Cellulase"/>
    <property type="match status" value="1"/>
</dbReference>
<evidence type="ECO:0000256" key="2">
    <source>
        <dbReference type="ARBA" id="ARBA00022729"/>
    </source>
</evidence>
<evidence type="ECO:0000256" key="7">
    <source>
        <dbReference type="SAM" id="SignalP"/>
    </source>
</evidence>
<dbReference type="eggNOG" id="ENOG502QPYU">
    <property type="taxonomic scope" value="Eukaryota"/>
</dbReference>
<evidence type="ECO:0000256" key="5">
    <source>
        <dbReference type="SAM" id="MobiDB-lite"/>
    </source>
</evidence>
<feature type="region of interest" description="Disordered" evidence="5">
    <location>
        <begin position="643"/>
        <end position="675"/>
    </location>
</feature>
<keyword evidence="3" id="KW-0378">Hydrolase</keyword>
<dbReference type="RefSeq" id="XP_009033650.1">
    <property type="nucleotide sequence ID" value="XM_009035402.1"/>
</dbReference>
<feature type="signal peptide" evidence="7">
    <location>
        <begin position="1"/>
        <end position="21"/>
    </location>
</feature>
<dbReference type="OrthoDB" id="417697at2759"/>
<dbReference type="InParanoid" id="F0Y0S1"/>
<evidence type="ECO:0000256" key="4">
    <source>
        <dbReference type="ARBA" id="ARBA00023295"/>
    </source>
</evidence>
<dbReference type="AlphaFoldDB" id="F0Y0S1"/>
<dbReference type="Gene3D" id="3.20.20.80">
    <property type="entry name" value="Glycosidases"/>
    <property type="match status" value="1"/>
</dbReference>
<dbReference type="GO" id="GO:0009986">
    <property type="term" value="C:cell surface"/>
    <property type="evidence" value="ECO:0007669"/>
    <property type="project" value="TreeGrafter"/>
</dbReference>
<reference evidence="9 10" key="1">
    <citation type="journal article" date="2011" name="Proc. Natl. Acad. Sci. U.S.A.">
        <title>Niche of harmful alga Aureococcus anophagefferens revealed through ecogenomics.</title>
        <authorList>
            <person name="Gobler C.J."/>
            <person name="Berry D.L."/>
            <person name="Dyhrman S.T."/>
            <person name="Wilhelm S.W."/>
            <person name="Salamov A."/>
            <person name="Lobanov A.V."/>
            <person name="Zhang Y."/>
            <person name="Collier J.L."/>
            <person name="Wurch L.L."/>
            <person name="Kustka A.B."/>
            <person name="Dill B.D."/>
            <person name="Shah M."/>
            <person name="VerBerkmoes N.C."/>
            <person name="Kuo A."/>
            <person name="Terry A."/>
            <person name="Pangilinan J."/>
            <person name="Lindquist E.A."/>
            <person name="Lucas S."/>
            <person name="Paulsen I.T."/>
            <person name="Hattenrath-Lehmann T.K."/>
            <person name="Talmage S.C."/>
            <person name="Walker E.A."/>
            <person name="Koch F."/>
            <person name="Burson A.M."/>
            <person name="Marcoval M.A."/>
            <person name="Tang Y.Z."/>
            <person name="Lecleir G.R."/>
            <person name="Coyne K.J."/>
            <person name="Berg G.M."/>
            <person name="Bertrand E.M."/>
            <person name="Saito M.A."/>
            <person name="Gladyshev V.N."/>
            <person name="Grigoriev I.V."/>
        </authorList>
    </citation>
    <scope>NUCLEOTIDE SEQUENCE [LARGE SCALE GENOMIC DNA]</scope>
    <source>
        <strain evidence="10">CCMP 1984</strain>
    </source>
</reference>
<proteinExistence type="inferred from homology"/>
<evidence type="ECO:0000313" key="10">
    <source>
        <dbReference type="Proteomes" id="UP000002729"/>
    </source>
</evidence>